<evidence type="ECO:0000313" key="5">
    <source>
        <dbReference type="EMBL" id="SKC59667.1"/>
    </source>
</evidence>
<dbReference type="InterPro" id="IPR037118">
    <property type="entry name" value="Val-tRNA_synth_C_sf"/>
</dbReference>
<feature type="region of interest" description="Disordered" evidence="3">
    <location>
        <begin position="532"/>
        <end position="567"/>
    </location>
</feature>
<dbReference type="InterPro" id="IPR051309">
    <property type="entry name" value="ABCF_ATPase"/>
</dbReference>
<protein>
    <submittedName>
        <fullName evidence="5">ATP-binding cassette, subfamily F, member 3</fullName>
    </submittedName>
</protein>
<reference evidence="5 6" key="1">
    <citation type="submission" date="2017-02" db="EMBL/GenBank/DDBJ databases">
        <authorList>
            <person name="Peterson S.W."/>
        </authorList>
    </citation>
    <scope>NUCLEOTIDE SEQUENCE [LARGE SCALE GENOMIC DNA]</scope>
    <source>
        <strain evidence="5 6">DSM 25262</strain>
    </source>
</reference>
<dbReference type="PANTHER" id="PTHR42855:SF2">
    <property type="entry name" value="DRUG RESISTANCE ABC TRANSPORTER,ATP-BINDING PROTEIN"/>
    <property type="match status" value="1"/>
</dbReference>
<dbReference type="OrthoDB" id="1521973at2"/>
<dbReference type="InterPro" id="IPR027417">
    <property type="entry name" value="P-loop_NTPase"/>
</dbReference>
<dbReference type="AlphaFoldDB" id="A0A1T5K7I5"/>
<feature type="domain" description="ABC transporter" evidence="4">
    <location>
        <begin position="323"/>
        <end position="536"/>
    </location>
</feature>
<keyword evidence="6" id="KW-1185">Reference proteome</keyword>
<dbReference type="PANTHER" id="PTHR42855">
    <property type="entry name" value="ABC TRANSPORTER ATP-BINDING SUBUNIT"/>
    <property type="match status" value="1"/>
</dbReference>
<feature type="compositionally biased region" description="Basic and acidic residues" evidence="3">
    <location>
        <begin position="539"/>
        <end position="552"/>
    </location>
</feature>
<sequence length="635" mass="72504">MISITNLSYYIGGRALYENANMFVKPKDKIGLIGLNGRGKSTLLKIINGEYKIDGGSISKSNECTIGFLNQDLLSYQTEDSILTVAMGAFKEVVEIERQLEVIIKKLEEEYSDDLVEKLSKLQEKYDHLDGYTVQSKAEEVLEGIGFLTGDLHRPLKEFSGGWRMRVMLAKLLLEKPSLLMLDEPTNHLDLPSIEWVENYLRNYDGAVIIVSHDRTFLDNVITKTVDVTQQQLITYEGNYSFYLQEKEMRQEIQQGAYENQQQKIKQTERFIERFKAKASKSRQVQSRVKALEKLDMIEEVVDDSAAVNFRFKFKQQPGRYIITLNNISKAYGPVEILKNTSISIERGDKIALIGANGKGKSTLLRIVAGEDEVEGERIMGYNVIRAFYAQHQLESLKVDNEILEELVQAGSGKTDQELRNVLGCFLFTDEDVFKKIKVLSGGEKSRVALAKTLISEANFLLLDEPTNHLDFISENILIQALQQYLGSFVVVSHNRHFVSQIANKIWYIEDKQIKEYPGTYDEYEHWRKKNEAAGVKSEPPKQKKPEPEVKQKPQTPSNDAKRKTLEKDLKKVEELIGQLEERKTKLEHELATPEVFSNPAKLKETQAIFKKAEEELATANKKWEEIATAIDELS</sequence>
<organism evidence="5 6">
    <name type="scientific">Ohtaekwangia koreensis</name>
    <dbReference type="NCBI Taxonomy" id="688867"/>
    <lineage>
        <taxon>Bacteria</taxon>
        <taxon>Pseudomonadati</taxon>
        <taxon>Bacteroidota</taxon>
        <taxon>Cytophagia</taxon>
        <taxon>Cytophagales</taxon>
        <taxon>Fulvivirgaceae</taxon>
        <taxon>Ohtaekwangia</taxon>
    </lineage>
</organism>
<dbReference type="GO" id="GO:0005524">
    <property type="term" value="F:ATP binding"/>
    <property type="evidence" value="ECO:0007669"/>
    <property type="project" value="UniProtKB-KW"/>
</dbReference>
<dbReference type="InterPro" id="IPR003439">
    <property type="entry name" value="ABC_transporter-like_ATP-bd"/>
</dbReference>
<dbReference type="PROSITE" id="PS50893">
    <property type="entry name" value="ABC_TRANSPORTER_2"/>
    <property type="match status" value="2"/>
</dbReference>
<dbReference type="SMART" id="SM00382">
    <property type="entry name" value="AAA"/>
    <property type="match status" value="2"/>
</dbReference>
<evidence type="ECO:0000256" key="1">
    <source>
        <dbReference type="ARBA" id="ARBA00022741"/>
    </source>
</evidence>
<dbReference type="InterPro" id="IPR003593">
    <property type="entry name" value="AAA+_ATPase"/>
</dbReference>
<dbReference type="Pfam" id="PF12848">
    <property type="entry name" value="ABC_tran_Xtn"/>
    <property type="match status" value="1"/>
</dbReference>
<evidence type="ECO:0000313" key="6">
    <source>
        <dbReference type="Proteomes" id="UP000190961"/>
    </source>
</evidence>
<keyword evidence="2 5" id="KW-0067">ATP-binding</keyword>
<evidence type="ECO:0000256" key="2">
    <source>
        <dbReference type="ARBA" id="ARBA00022840"/>
    </source>
</evidence>
<evidence type="ECO:0000259" key="4">
    <source>
        <dbReference type="PROSITE" id="PS50893"/>
    </source>
</evidence>
<dbReference type="Pfam" id="PF16326">
    <property type="entry name" value="ABC_tran_CTD"/>
    <property type="match status" value="1"/>
</dbReference>
<accession>A0A1T5K7I5</accession>
<dbReference type="Gene3D" id="1.10.287.380">
    <property type="entry name" value="Valyl-tRNA synthetase, C-terminal domain"/>
    <property type="match status" value="1"/>
</dbReference>
<evidence type="ECO:0000256" key="3">
    <source>
        <dbReference type="SAM" id="MobiDB-lite"/>
    </source>
</evidence>
<dbReference type="GO" id="GO:0003677">
    <property type="term" value="F:DNA binding"/>
    <property type="evidence" value="ECO:0007669"/>
    <property type="project" value="InterPro"/>
</dbReference>
<dbReference type="STRING" id="688867.SAMN05660236_1897"/>
<dbReference type="FunFam" id="3.40.50.300:FF:000011">
    <property type="entry name" value="Putative ABC transporter ATP-binding component"/>
    <property type="match status" value="1"/>
</dbReference>
<dbReference type="EMBL" id="FUZU01000001">
    <property type="protein sequence ID" value="SKC59667.1"/>
    <property type="molecule type" value="Genomic_DNA"/>
</dbReference>
<proteinExistence type="predicted"/>
<keyword evidence="1" id="KW-0547">Nucleotide-binding</keyword>
<dbReference type="SUPFAM" id="SSF52540">
    <property type="entry name" value="P-loop containing nucleoside triphosphate hydrolases"/>
    <property type="match status" value="2"/>
</dbReference>
<dbReference type="InterPro" id="IPR017871">
    <property type="entry name" value="ABC_transporter-like_CS"/>
</dbReference>
<dbReference type="Pfam" id="PF00005">
    <property type="entry name" value="ABC_tran"/>
    <property type="match status" value="2"/>
</dbReference>
<dbReference type="InterPro" id="IPR032524">
    <property type="entry name" value="ABC_tran_C"/>
</dbReference>
<dbReference type="InterPro" id="IPR032781">
    <property type="entry name" value="ABC_tran_Xtn"/>
</dbReference>
<dbReference type="Proteomes" id="UP000190961">
    <property type="component" value="Unassembled WGS sequence"/>
</dbReference>
<dbReference type="PROSITE" id="PS00211">
    <property type="entry name" value="ABC_TRANSPORTER_1"/>
    <property type="match status" value="2"/>
</dbReference>
<dbReference type="GO" id="GO:0016887">
    <property type="term" value="F:ATP hydrolysis activity"/>
    <property type="evidence" value="ECO:0007669"/>
    <property type="project" value="InterPro"/>
</dbReference>
<gene>
    <name evidence="5" type="ORF">SAMN05660236_1897</name>
</gene>
<dbReference type="CDD" id="cd03221">
    <property type="entry name" value="ABCF_EF-3"/>
    <property type="match status" value="2"/>
</dbReference>
<dbReference type="RefSeq" id="WP_079686408.1">
    <property type="nucleotide sequence ID" value="NZ_FUZU01000001.1"/>
</dbReference>
<dbReference type="Gene3D" id="3.40.50.300">
    <property type="entry name" value="P-loop containing nucleotide triphosphate hydrolases"/>
    <property type="match status" value="2"/>
</dbReference>
<feature type="domain" description="ABC transporter" evidence="4">
    <location>
        <begin position="2"/>
        <end position="262"/>
    </location>
</feature>
<name>A0A1T5K7I5_9BACT</name>